<evidence type="ECO:0000259" key="5">
    <source>
        <dbReference type="SMART" id="SM00093"/>
    </source>
</evidence>
<dbReference type="InterPro" id="IPR042178">
    <property type="entry name" value="Serpin_sf_1"/>
</dbReference>
<accession>A0ABD0T275</accession>
<dbReference type="AlphaFoldDB" id="A0ABD0T275"/>
<dbReference type="Gene3D" id="3.30.497.10">
    <property type="entry name" value="Antithrombin, subunit I, domain 2"/>
    <property type="match status" value="1"/>
</dbReference>
<evidence type="ECO:0000313" key="7">
    <source>
        <dbReference type="Proteomes" id="UP001549921"/>
    </source>
</evidence>
<dbReference type="PANTHER" id="PTHR11461:SF342">
    <property type="entry name" value="SERINE PROTEASE INHIBITOR 28DC"/>
    <property type="match status" value="1"/>
</dbReference>
<dbReference type="EMBL" id="JBEDNZ010000012">
    <property type="protein sequence ID" value="KAL0831182.1"/>
    <property type="molecule type" value="Genomic_DNA"/>
</dbReference>
<dbReference type="PANTHER" id="PTHR11461">
    <property type="entry name" value="SERINE PROTEASE INHIBITOR, SERPIN"/>
    <property type="match status" value="1"/>
</dbReference>
<protein>
    <recommendedName>
        <fullName evidence="5">Serpin domain-containing protein</fullName>
    </recommendedName>
</protein>
<dbReference type="InterPro" id="IPR023796">
    <property type="entry name" value="Serpin_dom"/>
</dbReference>
<sequence>MKLFVKLVTLLCYASLVHPTEDTNGIETSTVADDPPPSTTTIGPFKDNVVEQAVNAFGFKLMKTMMKHSENQNVVVSPTGLVGLLAMTLLGSAGTTYDELAKVIGFSQDILTNRKYHEDFGSRLLTLNANDTKTLYANAVFVDRRSRLRDVFRTYLQRVYRGEALQADFENKDKVKQMINEWVSNHTDNKLNNFLQNPLPESTKAVLLSALYFSGQWAKPFAPELTLKLPFETPSKKVLVDLMLNLGQFKSIYSVEDGLHMIAFPYNDTVTTMYVIKPLFPKKVNISELLDRLDYDKIDNLIDQMTKKNCVIRFPKMELESRVDMKETLRALGVRAMFTSGVANFAVMLESDNVSGNEDELISRINAGEGEARSLKDKVNRFANPGVHVDSVIHEVKITIDEYGTEAVAASGAFLARSAEMFYADSPFYLFIRNERTKLVTFSAVVFDPTLT</sequence>
<evidence type="ECO:0000256" key="1">
    <source>
        <dbReference type="ARBA" id="ARBA00022690"/>
    </source>
</evidence>
<keyword evidence="2" id="KW-0722">Serine protease inhibitor</keyword>
<comment type="similarity">
    <text evidence="3">Belongs to the serpin family.</text>
</comment>
<dbReference type="InterPro" id="IPR023795">
    <property type="entry name" value="Serpin_CS"/>
</dbReference>
<evidence type="ECO:0000313" key="6">
    <source>
        <dbReference type="EMBL" id="KAL0831182.1"/>
    </source>
</evidence>
<dbReference type="CDD" id="cd00172">
    <property type="entry name" value="serpin"/>
    <property type="match status" value="1"/>
</dbReference>
<dbReference type="SUPFAM" id="SSF56574">
    <property type="entry name" value="Serpins"/>
    <property type="match status" value="1"/>
</dbReference>
<evidence type="ECO:0000256" key="4">
    <source>
        <dbReference type="SAM" id="SignalP"/>
    </source>
</evidence>
<evidence type="ECO:0000256" key="2">
    <source>
        <dbReference type="ARBA" id="ARBA00022900"/>
    </source>
</evidence>
<dbReference type="InterPro" id="IPR000215">
    <property type="entry name" value="Serpin_fam"/>
</dbReference>
<comment type="caution">
    <text evidence="6">The sequence shown here is derived from an EMBL/GenBank/DDBJ whole genome shotgun (WGS) entry which is preliminary data.</text>
</comment>
<dbReference type="Pfam" id="PF00079">
    <property type="entry name" value="Serpin"/>
    <property type="match status" value="1"/>
</dbReference>
<feature type="chain" id="PRO_5044847885" description="Serpin domain-containing protein" evidence="4">
    <location>
        <begin position="20"/>
        <end position="452"/>
    </location>
</feature>
<dbReference type="SMART" id="SM00093">
    <property type="entry name" value="SERPIN"/>
    <property type="match status" value="1"/>
</dbReference>
<gene>
    <name evidence="6" type="ORF">ABMA28_002043</name>
</gene>
<dbReference type="Proteomes" id="UP001549921">
    <property type="component" value="Unassembled WGS sequence"/>
</dbReference>
<keyword evidence="1" id="KW-0646">Protease inhibitor</keyword>
<organism evidence="6 7">
    <name type="scientific">Loxostege sticticalis</name>
    <name type="common">Beet webworm moth</name>
    <dbReference type="NCBI Taxonomy" id="481309"/>
    <lineage>
        <taxon>Eukaryota</taxon>
        <taxon>Metazoa</taxon>
        <taxon>Ecdysozoa</taxon>
        <taxon>Arthropoda</taxon>
        <taxon>Hexapoda</taxon>
        <taxon>Insecta</taxon>
        <taxon>Pterygota</taxon>
        <taxon>Neoptera</taxon>
        <taxon>Endopterygota</taxon>
        <taxon>Lepidoptera</taxon>
        <taxon>Glossata</taxon>
        <taxon>Ditrysia</taxon>
        <taxon>Pyraloidea</taxon>
        <taxon>Crambidae</taxon>
        <taxon>Pyraustinae</taxon>
        <taxon>Loxostege</taxon>
    </lineage>
</organism>
<dbReference type="InterPro" id="IPR036186">
    <property type="entry name" value="Serpin_sf"/>
</dbReference>
<evidence type="ECO:0000256" key="3">
    <source>
        <dbReference type="RuleBase" id="RU000411"/>
    </source>
</evidence>
<name>A0ABD0T275_LOXSC</name>
<reference evidence="6 7" key="1">
    <citation type="submission" date="2024-06" db="EMBL/GenBank/DDBJ databases">
        <title>A chromosome-level genome assembly of beet webworm, Loxostege sticticalis.</title>
        <authorList>
            <person name="Zhang Y."/>
        </authorList>
    </citation>
    <scope>NUCLEOTIDE SEQUENCE [LARGE SCALE GENOMIC DNA]</scope>
    <source>
        <strain evidence="6">AQ028</strain>
        <tissue evidence="6">Male pupae</tissue>
    </source>
</reference>
<keyword evidence="4" id="KW-0732">Signal</keyword>
<dbReference type="InterPro" id="IPR042185">
    <property type="entry name" value="Serpin_sf_2"/>
</dbReference>
<feature type="domain" description="Serpin" evidence="5">
    <location>
        <begin position="59"/>
        <end position="449"/>
    </location>
</feature>
<dbReference type="GO" id="GO:0004867">
    <property type="term" value="F:serine-type endopeptidase inhibitor activity"/>
    <property type="evidence" value="ECO:0007669"/>
    <property type="project" value="UniProtKB-KW"/>
</dbReference>
<dbReference type="Gene3D" id="2.30.39.10">
    <property type="entry name" value="Alpha-1-antitrypsin, domain 1"/>
    <property type="match status" value="2"/>
</dbReference>
<proteinExistence type="inferred from homology"/>
<feature type="signal peptide" evidence="4">
    <location>
        <begin position="1"/>
        <end position="19"/>
    </location>
</feature>
<dbReference type="PROSITE" id="PS00284">
    <property type="entry name" value="SERPIN"/>
    <property type="match status" value="1"/>
</dbReference>